<dbReference type="EMBL" id="JAACJL010000045">
    <property type="protein sequence ID" value="KAF4613444.1"/>
    <property type="molecule type" value="Genomic_DNA"/>
</dbReference>
<feature type="transmembrane region" description="Helical" evidence="1">
    <location>
        <begin position="669"/>
        <end position="689"/>
    </location>
</feature>
<dbReference type="Proteomes" id="UP000521872">
    <property type="component" value="Unassembled WGS sequence"/>
</dbReference>
<comment type="caution">
    <text evidence="3">The sequence shown here is derived from an EMBL/GenBank/DDBJ whole genome shotgun (WGS) entry which is preliminary data.</text>
</comment>
<gene>
    <name evidence="3" type="ORF">D9613_007529</name>
</gene>
<feature type="transmembrane region" description="Helical" evidence="1">
    <location>
        <begin position="385"/>
        <end position="408"/>
    </location>
</feature>
<organism evidence="3 4">
    <name type="scientific">Agrocybe pediades</name>
    <dbReference type="NCBI Taxonomy" id="84607"/>
    <lineage>
        <taxon>Eukaryota</taxon>
        <taxon>Fungi</taxon>
        <taxon>Dikarya</taxon>
        <taxon>Basidiomycota</taxon>
        <taxon>Agaricomycotina</taxon>
        <taxon>Agaricomycetes</taxon>
        <taxon>Agaricomycetidae</taxon>
        <taxon>Agaricales</taxon>
        <taxon>Agaricineae</taxon>
        <taxon>Strophariaceae</taxon>
        <taxon>Agrocybe</taxon>
    </lineage>
</organism>
<evidence type="ECO:0000259" key="2">
    <source>
        <dbReference type="Pfam" id="PF20152"/>
    </source>
</evidence>
<feature type="transmembrane region" description="Helical" evidence="1">
    <location>
        <begin position="596"/>
        <end position="620"/>
    </location>
</feature>
<dbReference type="AlphaFoldDB" id="A0A8H4QLT7"/>
<feature type="transmembrane region" description="Helical" evidence="1">
    <location>
        <begin position="502"/>
        <end position="525"/>
    </location>
</feature>
<feature type="transmembrane region" description="Helical" evidence="1">
    <location>
        <begin position="163"/>
        <end position="184"/>
    </location>
</feature>
<feature type="transmembrane region" description="Helical" evidence="1">
    <location>
        <begin position="121"/>
        <end position="143"/>
    </location>
</feature>
<evidence type="ECO:0000313" key="3">
    <source>
        <dbReference type="EMBL" id="KAF4613444.1"/>
    </source>
</evidence>
<keyword evidence="1" id="KW-0812">Transmembrane</keyword>
<dbReference type="PANTHER" id="PTHR40465:SF1">
    <property type="entry name" value="DUF6534 DOMAIN-CONTAINING PROTEIN"/>
    <property type="match status" value="1"/>
</dbReference>
<feature type="transmembrane region" description="Helical" evidence="1">
    <location>
        <begin position="701"/>
        <end position="725"/>
    </location>
</feature>
<keyword evidence="1" id="KW-1133">Transmembrane helix</keyword>
<feature type="transmembrane region" description="Helical" evidence="1">
    <location>
        <begin position="50"/>
        <end position="69"/>
    </location>
</feature>
<evidence type="ECO:0000256" key="1">
    <source>
        <dbReference type="SAM" id="Phobius"/>
    </source>
</evidence>
<feature type="transmembrane region" description="Helical" evidence="1">
    <location>
        <begin position="755"/>
        <end position="778"/>
    </location>
</feature>
<evidence type="ECO:0000313" key="4">
    <source>
        <dbReference type="Proteomes" id="UP000521872"/>
    </source>
</evidence>
<accession>A0A8H4QLT7</accession>
<feature type="domain" description="DUF6534" evidence="2">
    <location>
        <begin position="467"/>
        <end position="552"/>
    </location>
</feature>
<dbReference type="PANTHER" id="PTHR40465">
    <property type="entry name" value="CHROMOSOME 1, WHOLE GENOME SHOTGUN SEQUENCE"/>
    <property type="match status" value="1"/>
</dbReference>
<feature type="transmembrane region" description="Helical" evidence="1">
    <location>
        <begin position="12"/>
        <end position="38"/>
    </location>
</feature>
<feature type="domain" description="DUF6534" evidence="2">
    <location>
        <begin position="169"/>
        <end position="254"/>
    </location>
</feature>
<name>A0A8H4QLT7_9AGAR</name>
<feature type="transmembrane region" description="Helical" evidence="1">
    <location>
        <begin position="343"/>
        <end position="365"/>
    </location>
</feature>
<feature type="transmembrane region" description="Helical" evidence="1">
    <location>
        <begin position="313"/>
        <end position="336"/>
    </location>
</feature>
<proteinExistence type="predicted"/>
<feature type="transmembrane region" description="Helical" evidence="1">
    <location>
        <begin position="420"/>
        <end position="441"/>
    </location>
</feature>
<feature type="transmembrane region" description="Helical" evidence="1">
    <location>
        <begin position="89"/>
        <end position="109"/>
    </location>
</feature>
<keyword evidence="4" id="KW-1185">Reference proteome</keyword>
<feature type="transmembrane region" description="Helical" evidence="1">
    <location>
        <begin position="627"/>
        <end position="649"/>
    </location>
</feature>
<feature type="transmembrane region" description="Helical" evidence="1">
    <location>
        <begin position="204"/>
        <end position="225"/>
    </location>
</feature>
<sequence>MDPTIPPNIAAIAGPLILAYLLHWGLFGALCVQIYIYYLAFPRDVPGTKILVYGVYLAELAQTFMFTYQAFESFAAGFGEFSAVTKTRIIWFSVPILSSTVSFVVQLFYAYRIKILSRSNFVAGIILMLAIVQWAGGIATGVLGQEQVDLSNFLSKKTYITLGLWNGGAAVCDVLIAAFMTYFLSRRKSEWKPTQRIVHRLIRLIVETGTITAAIAIANLVLSLLPSKPTYYQTTSGVLGKMYSNTMMAVFNSRISFRRHESSTRDESYNYFERSGNNAVSGQRPVISEGTITITRDVMNDGGIPLKPWDSSAILGFGLQWGLFGALTLQLVIYHIHFEKDLLWAKIVVYSIYCAELAQTILLTIQAVKAYGPGFGNMSILSDIYLLWFSVPILGACISFVVQAVYAYRIMLLSKSRVQAIFILFLSLTQWGGGIATGILARRQGNLTRFLYQGTFISVGVWNAGGALCDVSIAAFMTYYLSRNKSKGKTNTHRIVQRLILLIIETGMVTAALAVLNLTLCLLPSKPTYYEVPSALLAKSYSNSLITVFNSRIVVFRNNGSVVYKSSDDAVAGSVFEARTTKNYETRPEGTRMVEITILGFALQWCLFGALTVQIAIYNIHFPKDELWVKVLVYCIYAAELAQTVLLTIQNVKTYGDGFGNMAILTEPFILWFSVPIMSACISFVVQAAYAYRIKLLSKSWVAPCIIFFLAITQWAGGVATGILAHQAQDLTHFLSQGTFITLGVWNVGSALCDILIAGFMTYFVPMLSIINLVLCLLPSKPTYYQVTLGLLAKSYSNSLMVVFNSRIKPGHNEAIRDETEGPFSTFGAAPNTNYTTTQQGSQVVELTVVKEGSPSEASVR</sequence>
<feature type="transmembrane region" description="Helical" evidence="1">
    <location>
        <begin position="461"/>
        <end position="481"/>
    </location>
</feature>
<dbReference type="Pfam" id="PF20152">
    <property type="entry name" value="DUF6534"/>
    <property type="match status" value="2"/>
</dbReference>
<keyword evidence="1" id="KW-0472">Membrane</keyword>
<reference evidence="3 4" key="1">
    <citation type="submission" date="2019-12" db="EMBL/GenBank/DDBJ databases">
        <authorList>
            <person name="Floudas D."/>
            <person name="Bentzer J."/>
            <person name="Ahren D."/>
            <person name="Johansson T."/>
            <person name="Persson P."/>
            <person name="Tunlid A."/>
        </authorList>
    </citation>
    <scope>NUCLEOTIDE SEQUENCE [LARGE SCALE GENOMIC DNA]</scope>
    <source>
        <strain evidence="3 4">CBS 102.39</strain>
    </source>
</reference>
<protein>
    <recommendedName>
        <fullName evidence="2">DUF6534 domain-containing protein</fullName>
    </recommendedName>
</protein>
<dbReference type="InterPro" id="IPR045339">
    <property type="entry name" value="DUF6534"/>
</dbReference>